<dbReference type="KEGG" id="geh:HYN69_00220"/>
<keyword evidence="1" id="KW-0812">Transmembrane</keyword>
<keyword evidence="1" id="KW-0472">Membrane</keyword>
<proteinExistence type="predicted"/>
<name>A0A2S0UH80_9RHOB</name>
<evidence type="ECO:0000313" key="3">
    <source>
        <dbReference type="Proteomes" id="UP000244496"/>
    </source>
</evidence>
<dbReference type="Proteomes" id="UP000244496">
    <property type="component" value="Chromosome"/>
</dbReference>
<dbReference type="OrthoDB" id="7866398at2"/>
<dbReference type="AlphaFoldDB" id="A0A2S0UH80"/>
<accession>A0A2S0UH80</accession>
<dbReference type="EMBL" id="CP028918">
    <property type="protein sequence ID" value="AWB47145.1"/>
    <property type="molecule type" value="Genomic_DNA"/>
</dbReference>
<feature type="transmembrane region" description="Helical" evidence="1">
    <location>
        <begin position="6"/>
        <end position="27"/>
    </location>
</feature>
<evidence type="ECO:0000256" key="1">
    <source>
        <dbReference type="SAM" id="Phobius"/>
    </source>
</evidence>
<keyword evidence="1" id="KW-1133">Transmembrane helix</keyword>
<protein>
    <submittedName>
        <fullName evidence="2">Uncharacterized protein</fullName>
    </submittedName>
</protein>
<keyword evidence="3" id="KW-1185">Reference proteome</keyword>
<evidence type="ECO:0000313" key="2">
    <source>
        <dbReference type="EMBL" id="AWB47145.1"/>
    </source>
</evidence>
<gene>
    <name evidence="2" type="ORF">HYN69_00220</name>
</gene>
<reference evidence="2 3" key="1">
    <citation type="submission" date="2018-04" db="EMBL/GenBank/DDBJ databases">
        <title>Genome sequencing of Gemmobacter.</title>
        <authorList>
            <person name="Yi H."/>
            <person name="Baek M.-G."/>
        </authorList>
    </citation>
    <scope>NUCLEOTIDE SEQUENCE [LARGE SCALE GENOMIC DNA]</scope>
    <source>
        <strain evidence="2 3">HYN0069</strain>
    </source>
</reference>
<sequence length="59" mass="6252">MIKGAIFFLLVMAAIGMIGNAIAPGSVKRVLRRQLPKAASCPRCGRYLLGKTGCDCKKG</sequence>
<organism evidence="2 3">
    <name type="scientific">Paragemmobacter aquarius</name>
    <dbReference type="NCBI Taxonomy" id="2169400"/>
    <lineage>
        <taxon>Bacteria</taxon>
        <taxon>Pseudomonadati</taxon>
        <taxon>Pseudomonadota</taxon>
        <taxon>Alphaproteobacteria</taxon>
        <taxon>Rhodobacterales</taxon>
        <taxon>Paracoccaceae</taxon>
        <taxon>Paragemmobacter</taxon>
    </lineage>
</organism>